<evidence type="ECO:0000313" key="2">
    <source>
        <dbReference type="EMBL" id="MCG2617862.1"/>
    </source>
</evidence>
<dbReference type="Gene3D" id="2.60.40.1120">
    <property type="entry name" value="Carboxypeptidase-like, regulatory domain"/>
    <property type="match status" value="1"/>
</dbReference>
<feature type="chain" id="PRO_5045523139" evidence="1">
    <location>
        <begin position="21"/>
        <end position="103"/>
    </location>
</feature>
<sequence>MKRSILSCGIIAAVAASVLAFTEPQQGSITGKVTPADGAEAVWAISGSDSAKGTITSGTFSLAVKGGTYKVIVDAKDPYKDVTFDNVEVKDQPVDIGEVVLQQ</sequence>
<keyword evidence="3" id="KW-1185">Reference proteome</keyword>
<dbReference type="Proteomes" id="UP001165367">
    <property type="component" value="Unassembled WGS sequence"/>
</dbReference>
<feature type="signal peptide" evidence="1">
    <location>
        <begin position="1"/>
        <end position="20"/>
    </location>
</feature>
<protein>
    <submittedName>
        <fullName evidence="2">Carboxypeptidase regulatory-like domain-containing protein</fullName>
    </submittedName>
</protein>
<reference evidence="2" key="1">
    <citation type="submission" date="2022-01" db="EMBL/GenBank/DDBJ databases">
        <authorList>
            <person name="Jo J.-H."/>
            <person name="Im W.-T."/>
        </authorList>
    </citation>
    <scope>NUCLEOTIDE SEQUENCE</scope>
    <source>
        <strain evidence="2">NA20</strain>
    </source>
</reference>
<organism evidence="2 3">
    <name type="scientific">Terrimonas ginsenosidimutans</name>
    <dbReference type="NCBI Taxonomy" id="2908004"/>
    <lineage>
        <taxon>Bacteria</taxon>
        <taxon>Pseudomonadati</taxon>
        <taxon>Bacteroidota</taxon>
        <taxon>Chitinophagia</taxon>
        <taxon>Chitinophagales</taxon>
        <taxon>Chitinophagaceae</taxon>
        <taxon>Terrimonas</taxon>
    </lineage>
</organism>
<keyword evidence="1" id="KW-0732">Signal</keyword>
<dbReference type="RefSeq" id="WP_237876751.1">
    <property type="nucleotide sequence ID" value="NZ_JAKLTR010000027.1"/>
</dbReference>
<gene>
    <name evidence="2" type="ORF">LZZ85_26410</name>
</gene>
<proteinExistence type="predicted"/>
<dbReference type="EMBL" id="JAKLTR010000027">
    <property type="protein sequence ID" value="MCG2617862.1"/>
    <property type="molecule type" value="Genomic_DNA"/>
</dbReference>
<comment type="caution">
    <text evidence="2">The sequence shown here is derived from an EMBL/GenBank/DDBJ whole genome shotgun (WGS) entry which is preliminary data.</text>
</comment>
<evidence type="ECO:0000256" key="1">
    <source>
        <dbReference type="SAM" id="SignalP"/>
    </source>
</evidence>
<name>A0ABS9KZT8_9BACT</name>
<evidence type="ECO:0000313" key="3">
    <source>
        <dbReference type="Proteomes" id="UP001165367"/>
    </source>
</evidence>
<accession>A0ABS9KZT8</accession>